<reference evidence="2 5" key="3">
    <citation type="submission" date="2016-04" db="EMBL/GenBank/DDBJ databases">
        <title>Complete genome sequence of Thermococcus chitonophagus type strain GC74.</title>
        <authorList>
            <person name="Oger P.M."/>
        </authorList>
    </citation>
    <scope>NUCLEOTIDE SEQUENCE [LARGE SCALE GENOMIC DNA]</scope>
    <source>
        <strain evidence="2 5">GC74</strain>
    </source>
</reference>
<evidence type="ECO:0000313" key="2">
    <source>
        <dbReference type="EMBL" id="ASJ17472.1"/>
    </source>
</evidence>
<protein>
    <recommendedName>
        <fullName evidence="6">S-layer protein</fullName>
    </recommendedName>
</protein>
<keyword evidence="5" id="KW-1185">Reference proteome</keyword>
<keyword evidence="1" id="KW-1133">Transmembrane helix</keyword>
<dbReference type="Proteomes" id="UP000250189">
    <property type="component" value="Chromosome"/>
</dbReference>
<dbReference type="GeneID" id="33323022"/>
<dbReference type="EMBL" id="LN999010">
    <property type="protein sequence ID" value="CUX78119.1"/>
    <property type="molecule type" value="Genomic_DNA"/>
</dbReference>
<keyword evidence="1" id="KW-0812">Transmembrane</keyword>
<dbReference type="KEGG" id="tch:CHITON_1340"/>
<dbReference type="AlphaFoldDB" id="A0A160VTM6"/>
<evidence type="ECO:0000313" key="5">
    <source>
        <dbReference type="Proteomes" id="UP000250189"/>
    </source>
</evidence>
<reference evidence="3" key="1">
    <citation type="submission" date="2016-01" db="EMBL/GenBank/DDBJ databases">
        <authorList>
            <person name="Oliw E.H."/>
        </authorList>
    </citation>
    <scope>NUCLEOTIDE SEQUENCE</scope>
    <source>
        <strain evidence="3">1</strain>
    </source>
</reference>
<evidence type="ECO:0008006" key="6">
    <source>
        <dbReference type="Google" id="ProtNLM"/>
    </source>
</evidence>
<organism evidence="3 4">
    <name type="scientific">Thermococcus chitonophagus</name>
    <dbReference type="NCBI Taxonomy" id="54262"/>
    <lineage>
        <taxon>Archaea</taxon>
        <taxon>Methanobacteriati</taxon>
        <taxon>Methanobacteriota</taxon>
        <taxon>Thermococci</taxon>
        <taxon>Thermococcales</taxon>
        <taxon>Thermococcaceae</taxon>
        <taxon>Thermococcus</taxon>
    </lineage>
</organism>
<proteinExistence type="predicted"/>
<feature type="transmembrane region" description="Helical" evidence="1">
    <location>
        <begin position="618"/>
        <end position="640"/>
    </location>
</feature>
<sequence>MKKTIVILLMLMFLPQALASSFVGWIDIGERVTYGNVTLAFLDVDPGRSIYVAEEVNNSVMYYSLIPRSIYNLPMANISIYRVFLGDPVKLFVNGSFPPVFVGQEVRVGNLTIKVSDVTPTGFEVVASYGGESKVFKTSTFTFANYTVTIIPRPLVFKGEVKIGDNITYENMKLEIESINMTLVNNQTNSVITVGYAGKSYRIEEGDTAIVGDFIVKYIGFRCIMVNNMCDPRIFIEVYLRALGISVSYDPSREFTVYEGHDYVISPYIFRVNGIADDMAYVSILNSCYDELESGVLNASKVWISPIIYDGLSVGLVEVSEDQDGEKGTFITFYNPKEKPGYLALLNITVIPPSSSTALVPTKVQVIVRNVGNRPIYGGIVEFIPGAGFRVLNEAVRYIPSLDPGKEKVFEFTVVPLTSGSLALGKVKGVAPIPYPLACGGLKFMEFSSNVPKLNVKPLAVNFAITAPREVPAGSPFDVKVSIKAPQGFFGNLSLSLPNGMGLLSNGHVLGGNVVVPVGPGTSVVKLVAVTPGTYVLKGELIAYGKVLGRANFNVTVLTSSGQVSTVTKTVVKTRTVTISSSIVTKKITTTKTVQITKTVPISKTSIVTETLTATSRFSLLSLGLGILIGAGIIILIAWIQAHRSS</sequence>
<dbReference type="EMBL" id="CP015193">
    <property type="protein sequence ID" value="ASJ17472.1"/>
    <property type="molecule type" value="Genomic_DNA"/>
</dbReference>
<dbReference type="Proteomes" id="UP000093069">
    <property type="component" value="Chromosome I"/>
</dbReference>
<reference evidence="4" key="2">
    <citation type="submission" date="2016-01" db="EMBL/GenBank/DDBJ databases">
        <authorList>
            <person name="Vorgias C.E."/>
        </authorList>
    </citation>
    <scope>NUCLEOTIDE SEQUENCE [LARGE SCALE GENOMIC DNA]</scope>
</reference>
<dbReference type="STRING" id="54262.CHITON_1340"/>
<dbReference type="OrthoDB" id="86238at2157"/>
<gene>
    <name evidence="2" type="ORF">A3L04_10530</name>
    <name evidence="3" type="ORF">CHITON_1340</name>
</gene>
<name>A0A160VTM6_9EURY</name>
<evidence type="ECO:0000256" key="1">
    <source>
        <dbReference type="SAM" id="Phobius"/>
    </source>
</evidence>
<evidence type="ECO:0000313" key="4">
    <source>
        <dbReference type="Proteomes" id="UP000093069"/>
    </source>
</evidence>
<accession>A0A160VTM6</accession>
<evidence type="ECO:0000313" key="3">
    <source>
        <dbReference type="EMBL" id="CUX78119.1"/>
    </source>
</evidence>
<dbReference type="RefSeq" id="WP_068577926.1">
    <property type="nucleotide sequence ID" value="NZ_CP015193.1"/>
</dbReference>
<keyword evidence="1" id="KW-0472">Membrane</keyword>